<name>K0IHH9_NITGG</name>
<keyword evidence="3" id="KW-1185">Reference proteome</keyword>
<organism evidence="2 3">
    <name type="scientific">Nitrososphaera gargensis (strain Ga9.2)</name>
    <dbReference type="NCBI Taxonomy" id="1237085"/>
    <lineage>
        <taxon>Archaea</taxon>
        <taxon>Nitrososphaerota</taxon>
        <taxon>Nitrososphaeria</taxon>
        <taxon>Nitrososphaerales</taxon>
        <taxon>Nitrososphaeraceae</taxon>
        <taxon>Nitrososphaera</taxon>
    </lineage>
</organism>
<dbReference type="HOGENOM" id="CLU_159725_0_0_2"/>
<dbReference type="InterPro" id="IPR036388">
    <property type="entry name" value="WH-like_DNA-bd_sf"/>
</dbReference>
<evidence type="ECO:0000259" key="1">
    <source>
        <dbReference type="Pfam" id="PF14947"/>
    </source>
</evidence>
<dbReference type="EMBL" id="CP002408">
    <property type="protein sequence ID" value="AFU58358.1"/>
    <property type="molecule type" value="Genomic_DNA"/>
</dbReference>
<dbReference type="InterPro" id="IPR038723">
    <property type="entry name" value="ArnR1-like_HTH"/>
</dbReference>
<sequence>MKYRSRTETIAQILGAAKGGTSKTKIMYKAYIGYEKLIDYLELLIDNGLIYYDDKTKVYVTTHKGLLFIEKYIRMAELMGTT</sequence>
<dbReference type="BioCyc" id="CNIT1237085:G1324-1420-MONOMER"/>
<evidence type="ECO:0000313" key="2">
    <source>
        <dbReference type="EMBL" id="AFU58358.1"/>
    </source>
</evidence>
<dbReference type="AlphaFoldDB" id="K0IHH9"/>
<accession>K0IHH9</accession>
<dbReference type="InterPro" id="IPR036390">
    <property type="entry name" value="WH_DNA-bd_sf"/>
</dbReference>
<dbReference type="Proteomes" id="UP000008037">
    <property type="component" value="Chromosome"/>
</dbReference>
<dbReference type="InParanoid" id="K0IHH9"/>
<dbReference type="KEGG" id="nga:Ngar_c14220"/>
<dbReference type="Gene3D" id="1.10.10.10">
    <property type="entry name" value="Winged helix-like DNA-binding domain superfamily/Winged helix DNA-binding domain"/>
    <property type="match status" value="1"/>
</dbReference>
<evidence type="ECO:0000313" key="3">
    <source>
        <dbReference type="Proteomes" id="UP000008037"/>
    </source>
</evidence>
<feature type="domain" description="ArnR1-like winged helix-turn-helix" evidence="1">
    <location>
        <begin position="4"/>
        <end position="78"/>
    </location>
</feature>
<gene>
    <name evidence="2" type="ordered locus">Ngar_c14220</name>
</gene>
<proteinExistence type="predicted"/>
<protein>
    <recommendedName>
        <fullName evidence="1">ArnR1-like winged helix-turn-helix domain-containing protein</fullName>
    </recommendedName>
</protein>
<dbReference type="SUPFAM" id="SSF46785">
    <property type="entry name" value="Winged helix' DNA-binding domain"/>
    <property type="match status" value="1"/>
</dbReference>
<dbReference type="GeneID" id="13797681"/>
<dbReference type="Pfam" id="PF14947">
    <property type="entry name" value="HTH_45"/>
    <property type="match status" value="1"/>
</dbReference>
<reference evidence="2 3" key="1">
    <citation type="journal article" date="2012" name="Environ. Microbiol.">
        <title>The genome of the ammonia-oxidizing Candidatus Nitrososphaera gargensis: insights into metabolic versatility and environmental adaptations.</title>
        <authorList>
            <person name="Spang A."/>
            <person name="Poehlein A."/>
            <person name="Offre P."/>
            <person name="Zumbragel S."/>
            <person name="Haider S."/>
            <person name="Rychlik N."/>
            <person name="Nowka B."/>
            <person name="Schmeisser C."/>
            <person name="Lebedeva E.V."/>
            <person name="Rattei T."/>
            <person name="Bohm C."/>
            <person name="Schmid M."/>
            <person name="Galushko A."/>
            <person name="Hatzenpichler R."/>
            <person name="Weinmaier T."/>
            <person name="Daniel R."/>
            <person name="Schleper C."/>
            <person name="Spieck E."/>
            <person name="Streit W."/>
            <person name="Wagner M."/>
        </authorList>
    </citation>
    <scope>NUCLEOTIDE SEQUENCE [LARGE SCALE GENOMIC DNA]</scope>
    <source>
        <strain evidence="3">Ga9.2</strain>
    </source>
</reference>
<dbReference type="RefSeq" id="WP_015018895.1">
    <property type="nucleotide sequence ID" value="NC_018719.1"/>
</dbReference>